<feature type="compositionally biased region" description="Acidic residues" evidence="1">
    <location>
        <begin position="59"/>
        <end position="79"/>
    </location>
</feature>
<accession>A0A2S9YJX1</accession>
<dbReference type="InterPro" id="IPR036249">
    <property type="entry name" value="Thioredoxin-like_sf"/>
</dbReference>
<name>A0A2S9YJX1_9BACT</name>
<dbReference type="Gene3D" id="3.40.30.10">
    <property type="entry name" value="Glutaredoxin"/>
    <property type="match status" value="1"/>
</dbReference>
<keyword evidence="5" id="KW-1185">Reference proteome</keyword>
<dbReference type="PROSITE" id="PS51257">
    <property type="entry name" value="PROKAR_LIPOPROTEIN"/>
    <property type="match status" value="1"/>
</dbReference>
<proteinExistence type="predicted"/>
<evidence type="ECO:0000256" key="2">
    <source>
        <dbReference type="SAM" id="SignalP"/>
    </source>
</evidence>
<dbReference type="Proteomes" id="UP000237968">
    <property type="component" value="Unassembled WGS sequence"/>
</dbReference>
<feature type="chain" id="PRO_5015412794" description="Thioredoxin domain-containing protein" evidence="2">
    <location>
        <begin position="26"/>
        <end position="272"/>
    </location>
</feature>
<organism evidence="4 5">
    <name type="scientific">Enhygromyxa salina</name>
    <dbReference type="NCBI Taxonomy" id="215803"/>
    <lineage>
        <taxon>Bacteria</taxon>
        <taxon>Pseudomonadati</taxon>
        <taxon>Myxococcota</taxon>
        <taxon>Polyangia</taxon>
        <taxon>Nannocystales</taxon>
        <taxon>Nannocystaceae</taxon>
        <taxon>Enhygromyxa</taxon>
    </lineage>
</organism>
<evidence type="ECO:0000313" key="5">
    <source>
        <dbReference type="Proteomes" id="UP000237968"/>
    </source>
</evidence>
<evidence type="ECO:0000313" key="4">
    <source>
        <dbReference type="EMBL" id="PRQ05326.1"/>
    </source>
</evidence>
<dbReference type="PROSITE" id="PS51352">
    <property type="entry name" value="THIOREDOXIN_2"/>
    <property type="match status" value="1"/>
</dbReference>
<sequence>MSHKTIVVLSLGLGAALLASGCVLEEDGSNPFGLDGYGELGTDDGGDGDPGDGDPSTGDGDDESTTGEGDGEGEGDGDGDPSTGEGDGDPSTGDGDCTGESPYMGGWDIGCCQDEVVPGAWQPGQITPGTVIPDWTFTDQFGEAVRIYDFCHEAIYFEYVALWCGSCQAMAPTVAGLFNQYDAQGLMTLSYMSENAQGGAASVADVQVWADNYGQDGLVVFSNLQDVWYPFGVDQGGGSFSISLPGTMLLEPGARITKLGVPSPTEIQAALP</sequence>
<gene>
    <name evidence="4" type="ORF">ENSA5_03160</name>
</gene>
<dbReference type="AlphaFoldDB" id="A0A2S9YJX1"/>
<feature type="region of interest" description="Disordered" evidence="1">
    <location>
        <begin position="33"/>
        <end position="100"/>
    </location>
</feature>
<dbReference type="SUPFAM" id="SSF52833">
    <property type="entry name" value="Thioredoxin-like"/>
    <property type="match status" value="1"/>
</dbReference>
<dbReference type="EMBL" id="PVNK01000015">
    <property type="protein sequence ID" value="PRQ05326.1"/>
    <property type="molecule type" value="Genomic_DNA"/>
</dbReference>
<evidence type="ECO:0000256" key="1">
    <source>
        <dbReference type="SAM" id="MobiDB-lite"/>
    </source>
</evidence>
<evidence type="ECO:0000259" key="3">
    <source>
        <dbReference type="PROSITE" id="PS51352"/>
    </source>
</evidence>
<protein>
    <recommendedName>
        <fullName evidence="3">Thioredoxin domain-containing protein</fullName>
    </recommendedName>
</protein>
<feature type="compositionally biased region" description="Acidic residues" evidence="1">
    <location>
        <begin position="41"/>
        <end position="52"/>
    </location>
</feature>
<dbReference type="Pfam" id="PF00085">
    <property type="entry name" value="Thioredoxin"/>
    <property type="match status" value="1"/>
</dbReference>
<keyword evidence="2" id="KW-0732">Signal</keyword>
<feature type="signal peptide" evidence="2">
    <location>
        <begin position="1"/>
        <end position="25"/>
    </location>
</feature>
<dbReference type="InterPro" id="IPR013766">
    <property type="entry name" value="Thioredoxin_domain"/>
</dbReference>
<feature type="domain" description="Thioredoxin" evidence="3">
    <location>
        <begin position="126"/>
        <end position="272"/>
    </location>
</feature>
<reference evidence="4 5" key="1">
    <citation type="submission" date="2018-03" db="EMBL/GenBank/DDBJ databases">
        <title>Draft Genome Sequences of the Obligatory Marine Myxobacteria Enhygromyxa salina SWB005.</title>
        <authorList>
            <person name="Poehlein A."/>
            <person name="Moghaddam J.A."/>
            <person name="Harms H."/>
            <person name="Alanjari M."/>
            <person name="Koenig G.M."/>
            <person name="Daniel R."/>
            <person name="Schaeberle T.F."/>
        </authorList>
    </citation>
    <scope>NUCLEOTIDE SEQUENCE [LARGE SCALE GENOMIC DNA]</scope>
    <source>
        <strain evidence="4 5">SWB005</strain>
    </source>
</reference>
<comment type="caution">
    <text evidence="4">The sequence shown here is derived from an EMBL/GenBank/DDBJ whole genome shotgun (WGS) entry which is preliminary data.</text>
</comment>